<feature type="compositionally biased region" description="Basic and acidic residues" evidence="1">
    <location>
        <begin position="40"/>
        <end position="50"/>
    </location>
</feature>
<feature type="compositionally biased region" description="Polar residues" evidence="1">
    <location>
        <begin position="21"/>
        <end position="30"/>
    </location>
</feature>
<accession>A0A8S1NDD6</accession>
<dbReference type="Proteomes" id="UP000692954">
    <property type="component" value="Unassembled WGS sequence"/>
</dbReference>
<keyword evidence="3" id="KW-1185">Reference proteome</keyword>
<protein>
    <submittedName>
        <fullName evidence="2">Uncharacterized protein</fullName>
    </submittedName>
</protein>
<reference evidence="2" key="1">
    <citation type="submission" date="2021-01" db="EMBL/GenBank/DDBJ databases">
        <authorList>
            <consortium name="Genoscope - CEA"/>
            <person name="William W."/>
        </authorList>
    </citation>
    <scope>NUCLEOTIDE SEQUENCE</scope>
</reference>
<feature type="region of interest" description="Disordered" evidence="1">
    <location>
        <begin position="21"/>
        <end position="50"/>
    </location>
</feature>
<sequence>MLKQHNFARIDLLQEFPESQSYFEQTQQYPTHYEQSRQPVLKETHQPTNL</sequence>
<dbReference type="EMBL" id="CAJJDN010000047">
    <property type="protein sequence ID" value="CAD8084784.1"/>
    <property type="molecule type" value="Genomic_DNA"/>
</dbReference>
<name>A0A8S1NDD6_9CILI</name>
<gene>
    <name evidence="2" type="ORF">PSON_ATCC_30995.1.T0470166</name>
</gene>
<dbReference type="AlphaFoldDB" id="A0A8S1NDD6"/>
<evidence type="ECO:0000313" key="2">
    <source>
        <dbReference type="EMBL" id="CAD8084784.1"/>
    </source>
</evidence>
<evidence type="ECO:0000313" key="3">
    <source>
        <dbReference type="Proteomes" id="UP000692954"/>
    </source>
</evidence>
<organism evidence="2 3">
    <name type="scientific">Paramecium sonneborni</name>
    <dbReference type="NCBI Taxonomy" id="65129"/>
    <lineage>
        <taxon>Eukaryota</taxon>
        <taxon>Sar</taxon>
        <taxon>Alveolata</taxon>
        <taxon>Ciliophora</taxon>
        <taxon>Intramacronucleata</taxon>
        <taxon>Oligohymenophorea</taxon>
        <taxon>Peniculida</taxon>
        <taxon>Parameciidae</taxon>
        <taxon>Paramecium</taxon>
    </lineage>
</organism>
<proteinExistence type="predicted"/>
<evidence type="ECO:0000256" key="1">
    <source>
        <dbReference type="SAM" id="MobiDB-lite"/>
    </source>
</evidence>
<comment type="caution">
    <text evidence="2">The sequence shown here is derived from an EMBL/GenBank/DDBJ whole genome shotgun (WGS) entry which is preliminary data.</text>
</comment>